<evidence type="ECO:0000259" key="1">
    <source>
        <dbReference type="Pfam" id="PF01883"/>
    </source>
</evidence>
<sequence>MESVSNTKETICWEALTEVMDPEFPVSVVDMGLIYDIKEKDGTVDITMTYTASSCACMEWIESDIRDRLLQEDFVNHVNIHVVWDPVWTVDRLSEKAKEKLKYWGVSAK</sequence>
<accession>S6A3F1</accession>
<protein>
    <recommendedName>
        <fullName evidence="1">MIP18 family-like domain-containing protein</fullName>
    </recommendedName>
</protein>
<reference evidence="2 3" key="1">
    <citation type="journal article" date="2014" name="Genome Announc.">
        <title>Complete Genome Sequence of the Thermophilic Polychlorinated Biphenyl Degrader Geobacillus sp. Strain JF8 (NBRC 109937).</title>
        <authorList>
            <person name="Shintani M."/>
            <person name="Ohtsubo Y."/>
            <person name="Fukuda K."/>
            <person name="Hosoyama A."/>
            <person name="Ohji S."/>
            <person name="Yamazoe A."/>
            <person name="Fujita N."/>
            <person name="Nagata Y."/>
            <person name="Tsuda M."/>
            <person name="Hatta T."/>
            <person name="Kimbara K."/>
        </authorList>
    </citation>
    <scope>NUCLEOTIDE SEQUENCE [LARGE SCALE GENOMIC DNA]</scope>
    <source>
        <strain evidence="2 3">JF8</strain>
    </source>
</reference>
<dbReference type="PANTHER" id="PTHR42831:SF1">
    <property type="entry name" value="FE-S PROTEIN MATURATION AUXILIARY FACTOR YITW"/>
    <property type="match status" value="1"/>
</dbReference>
<dbReference type="InterPro" id="IPR002744">
    <property type="entry name" value="MIP18-like"/>
</dbReference>
<dbReference type="OrthoDB" id="9805360at2"/>
<dbReference type="KEGG" id="gjf:M493_14055"/>
<evidence type="ECO:0000313" key="2">
    <source>
        <dbReference type="EMBL" id="AGT33051.1"/>
    </source>
</evidence>
<dbReference type="HOGENOM" id="CLU_091588_2_2_9"/>
<dbReference type="Proteomes" id="UP000015500">
    <property type="component" value="Chromosome"/>
</dbReference>
<dbReference type="PANTHER" id="PTHR42831">
    <property type="entry name" value="FE-S PROTEIN MATURATION AUXILIARY FACTOR YITW"/>
    <property type="match status" value="1"/>
</dbReference>
<dbReference type="Gene3D" id="3.30.300.130">
    <property type="entry name" value="Fe-S cluster assembly (FSCA)"/>
    <property type="match status" value="1"/>
</dbReference>
<dbReference type="EMBL" id="CP006254">
    <property type="protein sequence ID" value="AGT33051.1"/>
    <property type="molecule type" value="Genomic_DNA"/>
</dbReference>
<proteinExistence type="predicted"/>
<organism evidence="2 3">
    <name type="scientific">Geobacillus genomosp. 3</name>
    <dbReference type="NCBI Taxonomy" id="1921421"/>
    <lineage>
        <taxon>Bacteria</taxon>
        <taxon>Bacillati</taxon>
        <taxon>Bacillota</taxon>
        <taxon>Bacilli</taxon>
        <taxon>Bacillales</taxon>
        <taxon>Anoxybacillaceae</taxon>
        <taxon>Geobacillus</taxon>
    </lineage>
</organism>
<dbReference type="RefSeq" id="WP_020960840.1">
    <property type="nucleotide sequence ID" value="NC_022080.4"/>
</dbReference>
<dbReference type="STRING" id="1921421.M493_14055"/>
<name>S6A3F1_GEOG3</name>
<dbReference type="PATRIC" id="fig|1345697.3.peg.2749"/>
<keyword evidence="3" id="KW-1185">Reference proteome</keyword>
<evidence type="ECO:0000313" key="3">
    <source>
        <dbReference type="Proteomes" id="UP000015500"/>
    </source>
</evidence>
<gene>
    <name evidence="2" type="ORF">M493_14055</name>
</gene>
<dbReference type="SUPFAM" id="SSF117916">
    <property type="entry name" value="Fe-S cluster assembly (FSCA) domain-like"/>
    <property type="match status" value="1"/>
</dbReference>
<dbReference type="Pfam" id="PF01883">
    <property type="entry name" value="FeS_assembly_P"/>
    <property type="match status" value="1"/>
</dbReference>
<dbReference type="InterPro" id="IPR034904">
    <property type="entry name" value="FSCA_dom_sf"/>
</dbReference>
<dbReference type="InterPro" id="IPR052339">
    <property type="entry name" value="Fe-S_Maturation_MIP18"/>
</dbReference>
<feature type="domain" description="MIP18 family-like" evidence="1">
    <location>
        <begin position="13"/>
        <end position="71"/>
    </location>
</feature>
<dbReference type="AlphaFoldDB" id="S6A3F1"/>